<dbReference type="AlphaFoldDB" id="A0A8B7XRZ1"/>
<dbReference type="KEGG" id="aplc:110975116"/>
<dbReference type="Gene3D" id="4.10.60.10">
    <property type="entry name" value="Zinc finger, CCHC-type"/>
    <property type="match status" value="1"/>
</dbReference>
<dbReference type="OrthoDB" id="5970at2759"/>
<dbReference type="RefSeq" id="XP_022082957.1">
    <property type="nucleotide sequence ID" value="XM_022227265.1"/>
</dbReference>
<keyword evidence="2" id="KW-0694">RNA-binding</keyword>
<dbReference type="PROSITE" id="PS50158">
    <property type="entry name" value="ZF_CCHC"/>
    <property type="match status" value="1"/>
</dbReference>
<dbReference type="InterPro" id="IPR001878">
    <property type="entry name" value="Znf_CCHC"/>
</dbReference>
<organism evidence="6 7">
    <name type="scientific">Acanthaster planci</name>
    <name type="common">Crown-of-thorns starfish</name>
    <dbReference type="NCBI Taxonomy" id="133434"/>
    <lineage>
        <taxon>Eukaryota</taxon>
        <taxon>Metazoa</taxon>
        <taxon>Echinodermata</taxon>
        <taxon>Eleutherozoa</taxon>
        <taxon>Asterozoa</taxon>
        <taxon>Asteroidea</taxon>
        <taxon>Valvatacea</taxon>
        <taxon>Valvatida</taxon>
        <taxon>Acanthasteridae</taxon>
        <taxon>Acanthaster</taxon>
    </lineage>
</organism>
<evidence type="ECO:0000259" key="4">
    <source>
        <dbReference type="PROSITE" id="PS50102"/>
    </source>
</evidence>
<dbReference type="PROSITE" id="PS50102">
    <property type="entry name" value="RRM"/>
    <property type="match status" value="1"/>
</dbReference>
<name>A0A8B7XRZ1_ACAPL</name>
<dbReference type="SUPFAM" id="SSF54928">
    <property type="entry name" value="RNA-binding domain, RBD"/>
    <property type="match status" value="1"/>
</dbReference>
<dbReference type="Pfam" id="PF00098">
    <property type="entry name" value="zf-CCHC"/>
    <property type="match status" value="1"/>
</dbReference>
<feature type="domain" description="RRM" evidence="4">
    <location>
        <begin position="17"/>
        <end position="90"/>
    </location>
</feature>
<feature type="compositionally biased region" description="Basic residues" evidence="3">
    <location>
        <begin position="157"/>
        <end position="167"/>
    </location>
</feature>
<dbReference type="SUPFAM" id="SSF57756">
    <property type="entry name" value="Retrovirus zinc finger-like domains"/>
    <property type="match status" value="1"/>
</dbReference>
<evidence type="ECO:0000256" key="1">
    <source>
        <dbReference type="PROSITE-ProRule" id="PRU00047"/>
    </source>
</evidence>
<dbReference type="Proteomes" id="UP000694845">
    <property type="component" value="Unplaced"/>
</dbReference>
<accession>A0A8B7XRZ1</accession>
<dbReference type="PANTHER" id="PTHR23147">
    <property type="entry name" value="SERINE/ARGININE RICH SPLICING FACTOR"/>
    <property type="match status" value="1"/>
</dbReference>
<dbReference type="InterPro" id="IPR012677">
    <property type="entry name" value="Nucleotide-bd_a/b_plait_sf"/>
</dbReference>
<dbReference type="Pfam" id="PF00076">
    <property type="entry name" value="RRM_1"/>
    <property type="match status" value="1"/>
</dbReference>
<keyword evidence="1" id="KW-0862">Zinc</keyword>
<dbReference type="GO" id="GO:0008270">
    <property type="term" value="F:zinc ion binding"/>
    <property type="evidence" value="ECO:0007669"/>
    <property type="project" value="UniProtKB-KW"/>
</dbReference>
<feature type="region of interest" description="Disordered" evidence="3">
    <location>
        <begin position="132"/>
        <end position="184"/>
    </location>
</feature>
<dbReference type="SMART" id="SM00360">
    <property type="entry name" value="RRM"/>
    <property type="match status" value="1"/>
</dbReference>
<dbReference type="InterPro" id="IPR000504">
    <property type="entry name" value="RRM_dom"/>
</dbReference>
<dbReference type="Gene3D" id="3.30.70.330">
    <property type="match status" value="1"/>
</dbReference>
<dbReference type="GeneID" id="110975116"/>
<keyword evidence="1" id="KW-0863">Zinc-finger</keyword>
<dbReference type="GO" id="GO:0003723">
    <property type="term" value="F:RNA binding"/>
    <property type="evidence" value="ECO:0007669"/>
    <property type="project" value="UniProtKB-UniRule"/>
</dbReference>
<reference evidence="7" key="1">
    <citation type="submission" date="2025-08" db="UniProtKB">
        <authorList>
            <consortium name="RefSeq"/>
        </authorList>
    </citation>
    <scope>IDENTIFICATION</scope>
</reference>
<dbReference type="InterPro" id="IPR035979">
    <property type="entry name" value="RBD_domain_sf"/>
</dbReference>
<gene>
    <name evidence="7" type="primary">LOC110975116</name>
</gene>
<dbReference type="OMA" id="FIEYNDS"/>
<evidence type="ECO:0000256" key="3">
    <source>
        <dbReference type="SAM" id="MobiDB-lite"/>
    </source>
</evidence>
<dbReference type="InterPro" id="IPR036875">
    <property type="entry name" value="Znf_CCHC_sf"/>
</dbReference>
<keyword evidence="1" id="KW-0479">Metal-binding</keyword>
<keyword evidence="6" id="KW-1185">Reference proteome</keyword>
<evidence type="ECO:0000256" key="2">
    <source>
        <dbReference type="PROSITE-ProRule" id="PRU00176"/>
    </source>
</evidence>
<feature type="compositionally biased region" description="Basic residues" evidence="3">
    <location>
        <begin position="132"/>
        <end position="150"/>
    </location>
</feature>
<protein>
    <submittedName>
        <fullName evidence="7">Serine/arginine-rich splicing factor 7-like</fullName>
    </submittedName>
</protein>
<evidence type="ECO:0000313" key="6">
    <source>
        <dbReference type="Proteomes" id="UP000694845"/>
    </source>
</evidence>
<dbReference type="InterPro" id="IPR050907">
    <property type="entry name" value="SRSF"/>
</dbReference>
<feature type="domain" description="CCHC-type" evidence="5">
    <location>
        <begin position="109"/>
        <end position="125"/>
    </location>
</feature>
<evidence type="ECO:0000259" key="5">
    <source>
        <dbReference type="PROSITE" id="PS50158"/>
    </source>
</evidence>
<evidence type="ECO:0000313" key="7">
    <source>
        <dbReference type="RefSeq" id="XP_022082957.1"/>
    </source>
</evidence>
<sequence>MGKYSSDEENSDDGERTRVYIGEINSEISRTDLEKAFKKFGPLFEVWLARYPPLFAFVVFQRKKDAEDAVREMNGETMRGARLQVNLARPRNRSRGGFSRSTFRDPDIRCYQCQERGHIARHCTRFTSGYRRHFSRSRSRSRSPRRRSRRSSSGERTRKRSQSHSRSRSRDRERRRSRTEQGAS</sequence>
<proteinExistence type="predicted"/>